<reference evidence="1 2" key="1">
    <citation type="submission" date="2019-06" db="EMBL/GenBank/DDBJ databases">
        <title>Genome sequence analysis of &gt;100 Bacillus licheniformis strains suggests intrinsic resistance to this species.</title>
        <authorList>
            <person name="Wels M."/>
            <person name="Siezen R.J."/>
            <person name="Johansen E."/>
            <person name="Stuer-Lauridsen B."/>
            <person name="Bjerre K."/>
            <person name="Nielsen B.K.K."/>
        </authorList>
    </citation>
    <scope>NUCLEOTIDE SEQUENCE [LARGE SCALE GENOMIC DNA]</scope>
    <source>
        <strain evidence="1 2">BAC-16736</strain>
    </source>
</reference>
<dbReference type="EMBL" id="NILC01000026">
    <property type="protein sequence ID" value="TWL25400.1"/>
    <property type="molecule type" value="Genomic_DNA"/>
</dbReference>
<evidence type="ECO:0000313" key="1">
    <source>
        <dbReference type="EMBL" id="TWL25400.1"/>
    </source>
</evidence>
<comment type="caution">
    <text evidence="1">The sequence shown here is derived from an EMBL/GenBank/DDBJ whole genome shotgun (WGS) entry which is preliminary data.</text>
</comment>
<dbReference type="AlphaFoldDB" id="A0A8B5YAQ8"/>
<protein>
    <submittedName>
        <fullName evidence="1">Uncharacterized protein</fullName>
    </submittedName>
</protein>
<gene>
    <name evidence="1" type="ORF">CHCC16736_4283</name>
</gene>
<name>A0A8B5YAQ8_BACLI</name>
<sequence>MRPIISDELANAIHEKIIIDLCIHAMETRVNKAELIKNKKLIGYYESKLKKLLSMRKRINSYLKNENTKIQEVVICDDMFVEYPYYIKTEEGGIKEGTSRYWKAALKLHMKRMLEGL</sequence>
<organism evidence="1 2">
    <name type="scientific">Bacillus licheniformis</name>
    <dbReference type="NCBI Taxonomy" id="1402"/>
    <lineage>
        <taxon>Bacteria</taxon>
        <taxon>Bacillati</taxon>
        <taxon>Bacillota</taxon>
        <taxon>Bacilli</taxon>
        <taxon>Bacillales</taxon>
        <taxon>Bacillaceae</taxon>
        <taxon>Bacillus</taxon>
    </lineage>
</organism>
<evidence type="ECO:0000313" key="2">
    <source>
        <dbReference type="Proteomes" id="UP000435910"/>
    </source>
</evidence>
<dbReference type="RefSeq" id="WP_145689636.1">
    <property type="nucleotide sequence ID" value="NZ_CAMFKN010000002.1"/>
</dbReference>
<dbReference type="Proteomes" id="UP000435910">
    <property type="component" value="Unassembled WGS sequence"/>
</dbReference>
<accession>A0A8B5YAQ8</accession>
<proteinExistence type="predicted"/>